<dbReference type="Proteomes" id="UP000630936">
    <property type="component" value="Unassembled WGS sequence"/>
</dbReference>
<dbReference type="RefSeq" id="WP_190124710.1">
    <property type="nucleotide sequence ID" value="NZ_BMWG01000014.1"/>
</dbReference>
<protein>
    <recommendedName>
        <fullName evidence="3">DUF3592 domain-containing protein</fullName>
    </recommendedName>
</protein>
<evidence type="ECO:0000313" key="2">
    <source>
        <dbReference type="Proteomes" id="UP000630936"/>
    </source>
</evidence>
<evidence type="ECO:0008006" key="3">
    <source>
        <dbReference type="Google" id="ProtNLM"/>
    </source>
</evidence>
<comment type="caution">
    <text evidence="1">The sequence shown here is derived from an EMBL/GenBank/DDBJ whole genome shotgun (WGS) entry which is preliminary data.</text>
</comment>
<reference evidence="1" key="1">
    <citation type="journal article" date="2014" name="Int. J. Syst. Evol. Microbiol.">
        <title>Complete genome sequence of Corynebacterium casei LMG S-19264T (=DSM 44701T), isolated from a smear-ripened cheese.</title>
        <authorList>
            <consortium name="US DOE Joint Genome Institute (JGI-PGF)"/>
            <person name="Walter F."/>
            <person name="Albersmeier A."/>
            <person name="Kalinowski J."/>
            <person name="Ruckert C."/>
        </authorList>
    </citation>
    <scope>NUCLEOTIDE SEQUENCE</scope>
    <source>
        <strain evidence="1">JCM 4988</strain>
    </source>
</reference>
<dbReference type="AlphaFoldDB" id="A0A918QGP3"/>
<proteinExistence type="predicted"/>
<sequence length="122" mass="12525">MQIVFAAFTALAGLVAVLVGAYARRQTRRIVSAGCLAIALVKPAPPGAGRGLLQYETADGRVVEIVSPVPLPEGGSVRLSYDPEDPRDVVVDGHHRAAVDRGFVIAGLLLTLIGAALAISGG</sequence>
<evidence type="ECO:0000313" key="1">
    <source>
        <dbReference type="EMBL" id="GGZ43351.1"/>
    </source>
</evidence>
<dbReference type="EMBL" id="BMWG01000014">
    <property type="protein sequence ID" value="GGZ43351.1"/>
    <property type="molecule type" value="Genomic_DNA"/>
</dbReference>
<accession>A0A918QGP3</accession>
<keyword evidence="2" id="KW-1185">Reference proteome</keyword>
<reference evidence="1" key="2">
    <citation type="submission" date="2020-09" db="EMBL/GenBank/DDBJ databases">
        <authorList>
            <person name="Sun Q."/>
            <person name="Ohkuma M."/>
        </authorList>
    </citation>
    <scope>NUCLEOTIDE SEQUENCE</scope>
    <source>
        <strain evidence="1">JCM 4988</strain>
    </source>
</reference>
<name>A0A918QGP3_9ACTN</name>
<gene>
    <name evidence="1" type="ORF">GCM10010387_42060</name>
</gene>
<organism evidence="1 2">
    <name type="scientific">Streptomyces inusitatus</name>
    <dbReference type="NCBI Taxonomy" id="68221"/>
    <lineage>
        <taxon>Bacteria</taxon>
        <taxon>Bacillati</taxon>
        <taxon>Actinomycetota</taxon>
        <taxon>Actinomycetes</taxon>
        <taxon>Kitasatosporales</taxon>
        <taxon>Streptomycetaceae</taxon>
        <taxon>Streptomyces</taxon>
    </lineage>
</organism>